<dbReference type="PANTHER" id="PTHR12304">
    <property type="entry name" value="INOSINE-URIDINE PREFERRING NUCLEOSIDE HYDROLASE"/>
    <property type="match status" value="1"/>
</dbReference>
<dbReference type="InterPro" id="IPR001910">
    <property type="entry name" value="Inosine/uridine_hydrolase_dom"/>
</dbReference>
<evidence type="ECO:0000256" key="2">
    <source>
        <dbReference type="ARBA" id="ARBA00023295"/>
    </source>
</evidence>
<proteinExistence type="predicted"/>
<evidence type="ECO:0000313" key="4">
    <source>
        <dbReference type="EMBL" id="MQT12236.1"/>
    </source>
</evidence>
<dbReference type="GO" id="GO:0006152">
    <property type="term" value="P:purine nucleoside catabolic process"/>
    <property type="evidence" value="ECO:0007669"/>
    <property type="project" value="TreeGrafter"/>
</dbReference>
<dbReference type="Proteomes" id="UP000332515">
    <property type="component" value="Unassembled WGS sequence"/>
</dbReference>
<dbReference type="Gene3D" id="3.90.245.10">
    <property type="entry name" value="Ribonucleoside hydrolase-like"/>
    <property type="match status" value="1"/>
</dbReference>
<evidence type="ECO:0000313" key="5">
    <source>
        <dbReference type="Proteomes" id="UP000332515"/>
    </source>
</evidence>
<dbReference type="InterPro" id="IPR036452">
    <property type="entry name" value="Ribo_hydro-like"/>
</dbReference>
<accession>A0A6A7Y0U1</accession>
<dbReference type="GO" id="GO:0045437">
    <property type="term" value="F:uridine nucleosidase activity"/>
    <property type="evidence" value="ECO:0007669"/>
    <property type="project" value="UniProtKB-ARBA"/>
</dbReference>
<feature type="domain" description="Inosine/uridine-preferring nucleoside hydrolase" evidence="3">
    <location>
        <begin position="5"/>
        <end position="300"/>
    </location>
</feature>
<dbReference type="InterPro" id="IPR015910">
    <property type="entry name" value="I/U_nuclsd_hydro_CS"/>
</dbReference>
<keyword evidence="5" id="KW-1185">Reference proteome</keyword>
<dbReference type="PANTHER" id="PTHR12304:SF4">
    <property type="entry name" value="URIDINE NUCLEOSIDASE"/>
    <property type="match status" value="1"/>
</dbReference>
<comment type="caution">
    <text evidence="4">The sequence shown here is derived from an EMBL/GenBank/DDBJ whole genome shotgun (WGS) entry which is preliminary data.</text>
</comment>
<name>A0A6A7Y0U1_9HYPH</name>
<dbReference type="EMBL" id="VWNA01000001">
    <property type="protein sequence ID" value="MQT12236.1"/>
    <property type="molecule type" value="Genomic_DNA"/>
</dbReference>
<keyword evidence="2" id="KW-0326">Glycosidase</keyword>
<keyword evidence="1 4" id="KW-0378">Hydrolase</keyword>
<dbReference type="AlphaFoldDB" id="A0A6A7Y0U1"/>
<sequence length="310" mass="32780">MRRFLIDTDTASDDAIALLLAFAAPDVRIEAITMVAGNCRLDQAAQNALYVRELVGAEAPVHLGRDAPLLRPLVMAADVHGHDGLGDIGLPLHGRTADPGHAADVIRTVIRRHPGEVTLVTLGPLTNVALALLRDPELAGLVRECVVMGGVSDGFGNITPAAEFNIYVDPEAAKIVFGSGLKITMVGWDISRKYALLSGAELDALKAIGTKRARFAVDILAAVRRYVSERTGEDCADLPDPIAMAIALDPTIATKVVRRAVIVDTSDGPSMGATLVDHHAVTGRTANADVVVEASREKFIARLRQALAVA</sequence>
<dbReference type="Pfam" id="PF01156">
    <property type="entry name" value="IU_nuc_hydro"/>
    <property type="match status" value="1"/>
</dbReference>
<gene>
    <name evidence="4" type="ORF">F0357_06080</name>
</gene>
<organism evidence="4 5">
    <name type="scientific">Segnochrobactrum spirostomi</name>
    <dbReference type="NCBI Taxonomy" id="2608987"/>
    <lineage>
        <taxon>Bacteria</taxon>
        <taxon>Pseudomonadati</taxon>
        <taxon>Pseudomonadota</taxon>
        <taxon>Alphaproteobacteria</taxon>
        <taxon>Hyphomicrobiales</taxon>
        <taxon>Segnochrobactraceae</taxon>
        <taxon>Segnochrobactrum</taxon>
    </lineage>
</organism>
<evidence type="ECO:0000256" key="1">
    <source>
        <dbReference type="ARBA" id="ARBA00022801"/>
    </source>
</evidence>
<protein>
    <submittedName>
        <fullName evidence="4">Nucleoside hydrolase</fullName>
    </submittedName>
</protein>
<reference evidence="4 5" key="1">
    <citation type="submission" date="2019-09" db="EMBL/GenBank/DDBJ databases">
        <title>Segnochrobactrum spirostomi gen. nov., sp. nov., isolated from the ciliate Spirostomum cf. yagiui and description of a novel family, Segnochrobactraceae fam. nov. within the order Rhizobiales of the class Alphaproteobacteria.</title>
        <authorList>
            <person name="Akter S."/>
            <person name="Shazib S.U.A."/>
            <person name="Shin M.K."/>
        </authorList>
    </citation>
    <scope>NUCLEOTIDE SEQUENCE [LARGE SCALE GENOMIC DNA]</scope>
    <source>
        <strain evidence="4 5">Sp-1</strain>
    </source>
</reference>
<dbReference type="RefSeq" id="WP_153479527.1">
    <property type="nucleotide sequence ID" value="NZ_VWNA01000001.1"/>
</dbReference>
<dbReference type="PROSITE" id="PS01247">
    <property type="entry name" value="IUNH"/>
    <property type="match status" value="1"/>
</dbReference>
<evidence type="ECO:0000259" key="3">
    <source>
        <dbReference type="Pfam" id="PF01156"/>
    </source>
</evidence>
<dbReference type="SUPFAM" id="SSF53590">
    <property type="entry name" value="Nucleoside hydrolase"/>
    <property type="match status" value="1"/>
</dbReference>
<dbReference type="GO" id="GO:0008477">
    <property type="term" value="F:purine nucleosidase activity"/>
    <property type="evidence" value="ECO:0007669"/>
    <property type="project" value="TreeGrafter"/>
</dbReference>
<dbReference type="GO" id="GO:0005829">
    <property type="term" value="C:cytosol"/>
    <property type="evidence" value="ECO:0007669"/>
    <property type="project" value="TreeGrafter"/>
</dbReference>
<dbReference type="InterPro" id="IPR023186">
    <property type="entry name" value="IUNH"/>
</dbReference>